<evidence type="ECO:0000259" key="1">
    <source>
        <dbReference type="SMART" id="SM00868"/>
    </source>
</evidence>
<proteinExistence type="predicted"/>
<dbReference type="SMART" id="SM00868">
    <property type="entry name" value="zf-AD"/>
    <property type="match status" value="1"/>
</dbReference>
<dbReference type="InterPro" id="IPR052593">
    <property type="entry name" value="MT-associated_AKAP9-binding"/>
</dbReference>
<name>A0ABN9LSJ4_9NEOB</name>
<keyword evidence="3" id="KW-1185">Reference proteome</keyword>
<dbReference type="InterPro" id="IPR040947">
    <property type="entry name" value="SMYLE_N"/>
</dbReference>
<gene>
    <name evidence="2" type="ORF">RIMI_LOCUS12665146</name>
</gene>
<dbReference type="PANTHER" id="PTHR46501">
    <property type="entry name" value="MYOMEGALIN"/>
    <property type="match status" value="1"/>
</dbReference>
<evidence type="ECO:0000313" key="3">
    <source>
        <dbReference type="Proteomes" id="UP001176940"/>
    </source>
</evidence>
<dbReference type="InterPro" id="IPR012934">
    <property type="entry name" value="Znf_AD"/>
</dbReference>
<dbReference type="Pfam" id="PF18615">
    <property type="entry name" value="SMYLE_N"/>
    <property type="match status" value="1"/>
</dbReference>
<comment type="caution">
    <text evidence="2">The sequence shown here is derived from an EMBL/GenBank/DDBJ whole genome shotgun (WGS) entry which is preliminary data.</text>
</comment>
<dbReference type="EMBL" id="CAUEEQ010030367">
    <property type="protein sequence ID" value="CAJ0949621.1"/>
    <property type="molecule type" value="Genomic_DNA"/>
</dbReference>
<evidence type="ECO:0000313" key="2">
    <source>
        <dbReference type="EMBL" id="CAJ0949621.1"/>
    </source>
</evidence>
<reference evidence="2" key="1">
    <citation type="submission" date="2023-07" db="EMBL/GenBank/DDBJ databases">
        <authorList>
            <person name="Stuckert A."/>
        </authorList>
    </citation>
    <scope>NUCLEOTIDE SEQUENCE</scope>
</reference>
<protein>
    <recommendedName>
        <fullName evidence="1">ZAD domain-containing protein</fullName>
    </recommendedName>
</protein>
<accession>A0ABN9LSJ4</accession>
<dbReference type="Proteomes" id="UP001176940">
    <property type="component" value="Unassembled WGS sequence"/>
</dbReference>
<sequence length="745" mass="82787">MLGLVVCRLSFSGVCHGGIGALEEALTSSASARRPRGLVSASDSADMSDLCRLCSSQLRGSRRKWLFGGSGSLPALFSHVLGTQVLRNPPGSSPRSGKGKGRPEDAEFICGKCCHSLNVYHRYDQVLSRMRELYEQRSIRLVKEKEKLSFTLRTIHARAWGLPAPEYLGHLQDRNAYGSLGSLSSGTPSKSYQNLLDHDRSMWEHESWWDDHHRGCSRCIRGEKCHSCSSWRVSDANYESVCTVPRRKKHGRSEDDGSVLLRSKSLGSVGGESTSSKGSLLSLSASSLDSLSYAGEEGDGVVFWEAKSPLASSPPSSFSLPKPMAEEVLKSLKEIKYSPIKTPTKSKIPIRGQQRVTAGNVEMHIEEDYERPQVEEPVRDIDAYMGIGPEVKTSSLVPPHPGDHSAGCVTAKMAQNGITESSMREGDELALLKRQRETEQKRLQEELTAREEDIAHLSKVLRDNQDIITGLSPSFSNAIFYIIMEALRDILGEKDFTIQRLEVALDSANRSAASQDALRLSALREKDALIAAIQGALSSSNQDVEALADSLLSQGLDDFSTSVPGFSAPNPLVSQIQEKGRLLSQAHAENQRQSVQHQRDIQDLLNALNESQTLLQARRQWLAAIEGFVVCPCFTSCLYLIYLHNLVLHLQEQLQHCKKRLQDGAQEQKMLRESLRVKEGEVQEERRRQNADRHQVQAKLLQLQDSEREKDRTTKKLLQDAENRDQIIKKLQERLSLGGGMMGTL</sequence>
<dbReference type="PANTHER" id="PTHR46501:SF6">
    <property type="entry name" value="SI:CH73-95L15.5"/>
    <property type="match status" value="1"/>
</dbReference>
<organism evidence="2 3">
    <name type="scientific">Ranitomeya imitator</name>
    <name type="common">mimic poison frog</name>
    <dbReference type="NCBI Taxonomy" id="111125"/>
    <lineage>
        <taxon>Eukaryota</taxon>
        <taxon>Metazoa</taxon>
        <taxon>Chordata</taxon>
        <taxon>Craniata</taxon>
        <taxon>Vertebrata</taxon>
        <taxon>Euteleostomi</taxon>
        <taxon>Amphibia</taxon>
        <taxon>Batrachia</taxon>
        <taxon>Anura</taxon>
        <taxon>Neobatrachia</taxon>
        <taxon>Hyloidea</taxon>
        <taxon>Dendrobatidae</taxon>
        <taxon>Dendrobatinae</taxon>
        <taxon>Ranitomeya</taxon>
    </lineage>
</organism>
<feature type="domain" description="ZAD" evidence="1">
    <location>
        <begin position="50"/>
        <end position="137"/>
    </location>
</feature>